<dbReference type="Proteomes" id="UP000260758">
    <property type="component" value="Unassembled WGS sequence"/>
</dbReference>
<comment type="caution">
    <text evidence="2">The sequence shown here is derived from an EMBL/GenBank/DDBJ whole genome shotgun (WGS) entry which is preliminary data.</text>
</comment>
<dbReference type="RefSeq" id="WP_117718362.1">
    <property type="nucleotide sequence ID" value="NZ_QSTP01000001.1"/>
</dbReference>
<evidence type="ECO:0000313" key="3">
    <source>
        <dbReference type="Proteomes" id="UP000260758"/>
    </source>
</evidence>
<reference evidence="2 3" key="1">
    <citation type="submission" date="2018-08" db="EMBL/GenBank/DDBJ databases">
        <title>A genome reference for cultivated species of the human gut microbiota.</title>
        <authorList>
            <person name="Zou Y."/>
            <person name="Xue W."/>
            <person name="Luo G."/>
        </authorList>
    </citation>
    <scope>NUCLEOTIDE SEQUENCE [LARGE SCALE GENOMIC DNA]</scope>
    <source>
        <strain evidence="2 3">OM07-13</strain>
    </source>
</reference>
<proteinExistence type="predicted"/>
<keyword evidence="1" id="KW-1133">Transmembrane helix</keyword>
<keyword evidence="1" id="KW-0472">Membrane</keyword>
<feature type="transmembrane region" description="Helical" evidence="1">
    <location>
        <begin position="60"/>
        <end position="86"/>
    </location>
</feature>
<feature type="transmembrane region" description="Helical" evidence="1">
    <location>
        <begin position="21"/>
        <end position="40"/>
    </location>
</feature>
<keyword evidence="1" id="KW-0812">Transmembrane</keyword>
<sequence>MNNFKNVSKKKSFWNTLFNEFFGPILLVLFITYMATFILLGKAGILNFMGSSNYIINGLFAAASFPIVLILAVGVIALAANIVGLIPLTIHKIKAVYNYTYLPLTVDEIKDALDKNIISSKEDYIKLILDSLRYGVTNKPSLFFSTYYIAFSEEELCSLCKSFEEVFDSPIIIDNDMLSYINKYDCTHTPFDEAYKEYENVKDTTFALYTDGDKYKEILETVDYPLYVG</sequence>
<evidence type="ECO:0000313" key="2">
    <source>
        <dbReference type="EMBL" id="RGM75606.1"/>
    </source>
</evidence>
<gene>
    <name evidence="2" type="ORF">DXB99_03500</name>
</gene>
<accession>A0A3E4YLG5</accession>
<dbReference type="EMBL" id="QSTP01000001">
    <property type="protein sequence ID" value="RGM75606.1"/>
    <property type="molecule type" value="Genomic_DNA"/>
</dbReference>
<dbReference type="AlphaFoldDB" id="A0A3E4YLG5"/>
<evidence type="ECO:0000256" key="1">
    <source>
        <dbReference type="SAM" id="Phobius"/>
    </source>
</evidence>
<organism evidence="2 3">
    <name type="scientific">Agathobacter rectalis</name>
    <dbReference type="NCBI Taxonomy" id="39491"/>
    <lineage>
        <taxon>Bacteria</taxon>
        <taxon>Bacillati</taxon>
        <taxon>Bacillota</taxon>
        <taxon>Clostridia</taxon>
        <taxon>Lachnospirales</taxon>
        <taxon>Lachnospiraceae</taxon>
        <taxon>Agathobacter</taxon>
    </lineage>
</organism>
<protein>
    <submittedName>
        <fullName evidence="2">Uncharacterized protein</fullName>
    </submittedName>
</protein>
<name>A0A3E4YLG5_9FIRM</name>